<dbReference type="InterPro" id="IPR014255">
    <property type="entry name" value="Spore_coat_CotS"/>
</dbReference>
<reference evidence="1 2" key="1">
    <citation type="submission" date="2018-07" db="EMBL/GenBank/DDBJ databases">
        <title>Anaerosacharophilus polymeroproducens gen. nov. sp. nov., an anaerobic bacterium isolated from salt field.</title>
        <authorList>
            <person name="Kim W."/>
            <person name="Yang S.-H."/>
            <person name="Oh J."/>
            <person name="Lee J.-H."/>
            <person name="Kwon K.K."/>
        </authorList>
    </citation>
    <scope>NUCLEOTIDE SEQUENCE [LARGE SCALE GENOMIC DNA]</scope>
    <source>
        <strain evidence="1 2">MCWD5</strain>
    </source>
</reference>
<keyword evidence="1" id="KW-0167">Capsid protein</keyword>
<dbReference type="Gene3D" id="3.90.1200.10">
    <property type="match status" value="1"/>
</dbReference>
<evidence type="ECO:0000313" key="1">
    <source>
        <dbReference type="EMBL" id="RDU24481.1"/>
    </source>
</evidence>
<gene>
    <name evidence="1" type="ORF">DWV06_03130</name>
</gene>
<organism evidence="1 2">
    <name type="scientific">Anaerosacchariphilus polymeriproducens</name>
    <dbReference type="NCBI Taxonomy" id="1812858"/>
    <lineage>
        <taxon>Bacteria</taxon>
        <taxon>Bacillati</taxon>
        <taxon>Bacillota</taxon>
        <taxon>Clostridia</taxon>
        <taxon>Lachnospirales</taxon>
        <taxon>Lachnospiraceae</taxon>
        <taxon>Anaerosacchariphilus</taxon>
    </lineage>
</organism>
<dbReference type="SUPFAM" id="SSF56112">
    <property type="entry name" value="Protein kinase-like (PK-like)"/>
    <property type="match status" value="1"/>
</dbReference>
<dbReference type="Proteomes" id="UP000255036">
    <property type="component" value="Unassembled WGS sequence"/>
</dbReference>
<dbReference type="Gene3D" id="3.30.200.20">
    <property type="entry name" value="Phosphorylase Kinase, domain 1"/>
    <property type="match status" value="1"/>
</dbReference>
<keyword evidence="1" id="KW-0946">Virion</keyword>
<keyword evidence="2" id="KW-1185">Reference proteome</keyword>
<dbReference type="EMBL" id="QRCT01000012">
    <property type="protein sequence ID" value="RDU24481.1"/>
    <property type="molecule type" value="Genomic_DNA"/>
</dbReference>
<dbReference type="PANTHER" id="PTHR39179">
    <property type="entry name" value="SPORE COAT PROTEIN I"/>
    <property type="match status" value="1"/>
</dbReference>
<sequence length="335" mass="40036">MGGVAVNDRGISVLEQYPLKVFQTYRGRGAIICETDQGLKLLKEYQGSKPKGKFIHELLQNLKQEGNIWVDDFVENKEGEIFSIHRDDTVYVLKDWFPGRECDVKSSGDILAASRQLAYLHNSINQCKIEIPEFMQTEESEFLDECIRHQRELKRVRNFIRERNRKTEFELFFLKSFEELYQRGEEVISTLSIRKQNNELSNASVLRICHGECNQHNFWFCDNQIVITNFDRCMIDYQSVDLYHFMRKILEKYNWNYELGTAILSAYQKERKLEEEEKENLYFRFYYPEKFWKVANHYFNSRKVWVSERSIEKLRGVLLQNDAVLGFLNQMIQKM</sequence>
<dbReference type="PANTHER" id="PTHR39179:SF1">
    <property type="entry name" value="SPORE COAT PROTEIN I"/>
    <property type="match status" value="1"/>
</dbReference>
<evidence type="ECO:0000313" key="2">
    <source>
        <dbReference type="Proteomes" id="UP000255036"/>
    </source>
</evidence>
<comment type="caution">
    <text evidence="1">The sequence shown here is derived from an EMBL/GenBank/DDBJ whole genome shotgun (WGS) entry which is preliminary data.</text>
</comment>
<name>A0A371AY37_9FIRM</name>
<dbReference type="InterPro" id="IPR011009">
    <property type="entry name" value="Kinase-like_dom_sf"/>
</dbReference>
<protein>
    <submittedName>
        <fullName evidence="1">CotS family spore coat protein</fullName>
    </submittedName>
</protein>
<proteinExistence type="predicted"/>
<dbReference type="InterPro" id="IPR047175">
    <property type="entry name" value="CotS-like"/>
</dbReference>
<dbReference type="GO" id="GO:0042601">
    <property type="term" value="C:endospore-forming forespore"/>
    <property type="evidence" value="ECO:0007669"/>
    <property type="project" value="TreeGrafter"/>
</dbReference>
<dbReference type="AlphaFoldDB" id="A0A371AY37"/>
<accession>A0A371AY37</accession>
<dbReference type="NCBIfam" id="TIGR02906">
    <property type="entry name" value="spore_CotS"/>
    <property type="match status" value="1"/>
</dbReference>